<feature type="transmembrane region" description="Helical" evidence="1">
    <location>
        <begin position="58"/>
        <end position="77"/>
    </location>
</feature>
<gene>
    <name evidence="3" type="ORF">UFOPK3423_00777</name>
</gene>
<evidence type="ECO:0000259" key="2">
    <source>
        <dbReference type="PROSITE" id="PS50850"/>
    </source>
</evidence>
<protein>
    <submittedName>
        <fullName evidence="3">Unannotated protein</fullName>
    </submittedName>
</protein>
<dbReference type="AlphaFoldDB" id="A0A6J7DSX7"/>
<feature type="transmembrane region" description="Helical" evidence="1">
    <location>
        <begin position="148"/>
        <end position="171"/>
    </location>
</feature>
<feature type="transmembrane region" description="Helical" evidence="1">
    <location>
        <begin position="89"/>
        <end position="108"/>
    </location>
</feature>
<dbReference type="SUPFAM" id="SSF103473">
    <property type="entry name" value="MFS general substrate transporter"/>
    <property type="match status" value="1"/>
</dbReference>
<dbReference type="PROSITE" id="PS50850">
    <property type="entry name" value="MFS"/>
    <property type="match status" value="1"/>
</dbReference>
<keyword evidence="1" id="KW-0812">Transmembrane</keyword>
<dbReference type="InterPro" id="IPR036259">
    <property type="entry name" value="MFS_trans_sf"/>
</dbReference>
<feature type="transmembrane region" description="Helical" evidence="1">
    <location>
        <begin position="265"/>
        <end position="286"/>
    </location>
</feature>
<feature type="domain" description="Major facilitator superfamily (MFS) profile" evidence="2">
    <location>
        <begin position="23"/>
        <end position="413"/>
    </location>
</feature>
<feature type="transmembrane region" description="Helical" evidence="1">
    <location>
        <begin position="298"/>
        <end position="316"/>
    </location>
</feature>
<dbReference type="CDD" id="cd17489">
    <property type="entry name" value="MFS_YfcJ_like"/>
    <property type="match status" value="1"/>
</dbReference>
<accession>A0A6J7DSX7</accession>
<feature type="transmembrane region" description="Helical" evidence="1">
    <location>
        <begin position="177"/>
        <end position="196"/>
    </location>
</feature>
<feature type="transmembrane region" description="Helical" evidence="1">
    <location>
        <begin position="240"/>
        <end position="259"/>
    </location>
</feature>
<feature type="transmembrane region" description="Helical" evidence="1">
    <location>
        <begin position="114"/>
        <end position="136"/>
    </location>
</feature>
<dbReference type="EMBL" id="CAFBLQ010000069">
    <property type="protein sequence ID" value="CAB4871744.1"/>
    <property type="molecule type" value="Genomic_DNA"/>
</dbReference>
<keyword evidence="1" id="KW-0472">Membrane</keyword>
<dbReference type="GO" id="GO:0022857">
    <property type="term" value="F:transmembrane transporter activity"/>
    <property type="evidence" value="ECO:0007669"/>
    <property type="project" value="InterPro"/>
</dbReference>
<proteinExistence type="predicted"/>
<dbReference type="InterPro" id="IPR011701">
    <property type="entry name" value="MFS"/>
</dbReference>
<feature type="transmembrane region" description="Helical" evidence="1">
    <location>
        <begin position="387"/>
        <end position="406"/>
    </location>
</feature>
<dbReference type="PANTHER" id="PTHR23531">
    <property type="entry name" value="QUINOLENE RESISTANCE PROTEIN NORA"/>
    <property type="match status" value="1"/>
</dbReference>
<keyword evidence="1" id="KW-1133">Transmembrane helix</keyword>
<reference evidence="3" key="1">
    <citation type="submission" date="2020-05" db="EMBL/GenBank/DDBJ databases">
        <authorList>
            <person name="Chiriac C."/>
            <person name="Salcher M."/>
            <person name="Ghai R."/>
            <person name="Kavagutti S V."/>
        </authorList>
    </citation>
    <scope>NUCLEOTIDE SEQUENCE</scope>
</reference>
<feature type="transmembrane region" description="Helical" evidence="1">
    <location>
        <begin position="21"/>
        <end position="46"/>
    </location>
</feature>
<sequence length="418" mass="42594">MQARAASIERLRALRPHGPARTAFAGLFAATFLCFLAIGAVLPALPRYVKGPMGAGDIAVGVVMGAFALTALVGRPLGGRIADRRGRKLVFCAGLLFCVAAGALLFLPSVPGLIFARFIVGIGDGWVFTAGVTWIVDLAPDHRRGQAIGIYGLSIWGGLTLGAILGEGAYALGGYSAVWILASVGPLLGLAVASVVPEVRRERREDAQPVLAAPQVTGFASPRARGLGGWIPRESVRPGIALGLANIGYGTMGAFIVLLLDWRGIGHGAIAFVAFSGALLLTRAGLSRLPDQVGARMTVLVSGVLEGLGLIGLAAAQSLPVALAAAALMGVGMSLIFPALATLTVEGVVPERRGAALGGFTAFFDIGFGLGAPLSGLIVSLGDGGNYPAAFAASGVLAFLGALIGWRSTRQPVVPTYA</sequence>
<feature type="transmembrane region" description="Helical" evidence="1">
    <location>
        <begin position="355"/>
        <end position="381"/>
    </location>
</feature>
<evidence type="ECO:0000313" key="3">
    <source>
        <dbReference type="EMBL" id="CAB4871744.1"/>
    </source>
</evidence>
<evidence type="ECO:0000256" key="1">
    <source>
        <dbReference type="SAM" id="Phobius"/>
    </source>
</evidence>
<feature type="transmembrane region" description="Helical" evidence="1">
    <location>
        <begin position="322"/>
        <end position="343"/>
    </location>
</feature>
<organism evidence="3">
    <name type="scientific">freshwater metagenome</name>
    <dbReference type="NCBI Taxonomy" id="449393"/>
    <lineage>
        <taxon>unclassified sequences</taxon>
        <taxon>metagenomes</taxon>
        <taxon>ecological metagenomes</taxon>
    </lineage>
</organism>
<dbReference type="InterPro" id="IPR052714">
    <property type="entry name" value="MFS_Exporter"/>
</dbReference>
<name>A0A6J7DSX7_9ZZZZ</name>
<dbReference type="PANTHER" id="PTHR23531:SF1">
    <property type="entry name" value="QUINOLENE RESISTANCE PROTEIN NORA"/>
    <property type="match status" value="1"/>
</dbReference>
<dbReference type="Gene3D" id="1.20.1250.20">
    <property type="entry name" value="MFS general substrate transporter like domains"/>
    <property type="match status" value="1"/>
</dbReference>
<dbReference type="InterPro" id="IPR020846">
    <property type="entry name" value="MFS_dom"/>
</dbReference>
<dbReference type="Pfam" id="PF07690">
    <property type="entry name" value="MFS_1"/>
    <property type="match status" value="1"/>
</dbReference>